<evidence type="ECO:0000256" key="3">
    <source>
        <dbReference type="ARBA" id="ARBA00023102"/>
    </source>
</evidence>
<sequence length="225" mass="26556">MIISSIDIYKNKVVRLYKGDINKCFFYGYYLEYIEFYYFINIKNIHIVSLDNIFLKKQKKIKINKNINAQIGGGIYSCKIIDFYFKQNFVKFVLGSILFTNKKEFKKILSFYKKKILISLDCLNNFITINGWIIQTKISFEKIFIYLFDINIKKIIYTNIIKDGTLSGIKIEELCFILNKKNLCNFIISGGISNIDDIKKINKKCNFKFIIGLSLYKFSIKIKNL</sequence>
<keyword evidence="2 5" id="KW-0028">Amino-acid biosynthesis</keyword>
<dbReference type="AlphaFoldDB" id="A0A2K8K4H7"/>
<dbReference type="InterPro" id="IPR006062">
    <property type="entry name" value="His_biosynth"/>
</dbReference>
<dbReference type="PANTHER" id="PTHR43090">
    <property type="entry name" value="1-(5-PHOSPHORIBOSYL)-5-[(5-PHOSPHORIBOSYLAMINO)METHYLIDENEAMINO] IMIDAZOLE-4-CARBOXAMIDE ISOMERASE"/>
    <property type="match status" value="1"/>
</dbReference>
<dbReference type="GO" id="GO:0000162">
    <property type="term" value="P:L-tryptophan biosynthetic process"/>
    <property type="evidence" value="ECO:0007669"/>
    <property type="project" value="TreeGrafter"/>
</dbReference>
<dbReference type="RefSeq" id="WP_157801567.1">
    <property type="nucleotide sequence ID" value="NZ_CP024798.1"/>
</dbReference>
<dbReference type="Gene3D" id="3.20.20.70">
    <property type="entry name" value="Aldolase class I"/>
    <property type="match status" value="1"/>
</dbReference>
<evidence type="ECO:0000256" key="1">
    <source>
        <dbReference type="ARBA" id="ARBA00009667"/>
    </source>
</evidence>
<comment type="similarity">
    <text evidence="1 5">Belongs to the HisA/HisF family.</text>
</comment>
<dbReference type="GO" id="GO:0003949">
    <property type="term" value="F:1-(5-phosphoribosyl)-5-[(5-phosphoribosylamino)methylideneamino]imidazole-4-carboxamide isomerase activity"/>
    <property type="evidence" value="ECO:0007669"/>
    <property type="project" value="InterPro"/>
</dbReference>
<evidence type="ECO:0000256" key="2">
    <source>
        <dbReference type="ARBA" id="ARBA00022605"/>
    </source>
</evidence>
<name>A0A2K8K4H7_CARRU</name>
<dbReference type="OrthoDB" id="9807749at2"/>
<comment type="pathway">
    <text evidence="4">Amino-acid biosynthesis.</text>
</comment>
<dbReference type="InterPro" id="IPR044524">
    <property type="entry name" value="Isoase_HisA-like"/>
</dbReference>
<evidence type="ECO:0000256" key="5">
    <source>
        <dbReference type="RuleBase" id="RU003657"/>
    </source>
</evidence>
<dbReference type="GO" id="GO:0005737">
    <property type="term" value="C:cytoplasm"/>
    <property type="evidence" value="ECO:0007669"/>
    <property type="project" value="TreeGrafter"/>
</dbReference>
<dbReference type="InterPro" id="IPR011060">
    <property type="entry name" value="RibuloseP-bd_barrel"/>
</dbReference>
<dbReference type="Proteomes" id="UP000230531">
    <property type="component" value="Chromosome"/>
</dbReference>
<accession>A0A2K8K4H7</accession>
<dbReference type="InterPro" id="IPR013785">
    <property type="entry name" value="Aldolase_TIM"/>
</dbReference>
<dbReference type="Pfam" id="PF00977">
    <property type="entry name" value="His_biosynth"/>
    <property type="match status" value="1"/>
</dbReference>
<gene>
    <name evidence="6" type="ORF">CUN91_00860</name>
</gene>
<proteinExistence type="inferred from homology"/>
<keyword evidence="3 5" id="KW-0368">Histidine biosynthesis</keyword>
<reference evidence="6 7" key="1">
    <citation type="submission" date="2017-11" db="EMBL/GenBank/DDBJ databases">
        <title>The genome sequence of Candidatus Carsonella ruddii from the psyllid Bactericera trigonica.</title>
        <authorList>
            <person name="Katsir L."/>
            <person name="Zhepu R."/>
            <person name="Piasezky A."/>
            <person name="Jong J."/>
            <person name="Sela N."/>
            <person name="Freilich S."/>
            <person name="Bahar O."/>
        </authorList>
    </citation>
    <scope>NUCLEOTIDE SEQUENCE [LARGE SCALE GENOMIC DNA]</scope>
    <source>
        <strain evidence="6 7">BT</strain>
    </source>
</reference>
<dbReference type="PANTHER" id="PTHR43090:SF2">
    <property type="entry name" value="1-(5-PHOSPHORIBOSYL)-5-[(5-PHOSPHORIBOSYLAMINO)METHYLIDENEAMINO] IMIDAZOLE-4-CARBOXAMIDE ISOMERASE"/>
    <property type="match status" value="1"/>
</dbReference>
<organism evidence="6 7">
    <name type="scientific">Carsonella ruddii</name>
    <dbReference type="NCBI Taxonomy" id="114186"/>
    <lineage>
        <taxon>Bacteria</taxon>
        <taxon>Pseudomonadati</taxon>
        <taxon>Pseudomonadota</taxon>
        <taxon>Gammaproteobacteria</taxon>
        <taxon>Oceanospirillales</taxon>
        <taxon>Halomonadaceae</taxon>
        <taxon>Zymobacter group</taxon>
        <taxon>Candidatus Carsonella</taxon>
    </lineage>
</organism>
<evidence type="ECO:0008006" key="8">
    <source>
        <dbReference type="Google" id="ProtNLM"/>
    </source>
</evidence>
<evidence type="ECO:0000313" key="6">
    <source>
        <dbReference type="EMBL" id="ATX33499.1"/>
    </source>
</evidence>
<dbReference type="GO" id="GO:0000105">
    <property type="term" value="P:L-histidine biosynthetic process"/>
    <property type="evidence" value="ECO:0007669"/>
    <property type="project" value="UniProtKB-KW"/>
</dbReference>
<evidence type="ECO:0000313" key="7">
    <source>
        <dbReference type="Proteomes" id="UP000230531"/>
    </source>
</evidence>
<evidence type="ECO:0000256" key="4">
    <source>
        <dbReference type="ARBA" id="ARBA00029440"/>
    </source>
</evidence>
<protein>
    <recommendedName>
        <fullName evidence="8">1-(5-phosphoribosyl)-5-((5-phosphoribosylamino)methylideneamino)imidazole-4-carboxamide isomerase</fullName>
    </recommendedName>
</protein>
<dbReference type="EMBL" id="CP024798">
    <property type="protein sequence ID" value="ATX33499.1"/>
    <property type="molecule type" value="Genomic_DNA"/>
</dbReference>
<dbReference type="SUPFAM" id="SSF51366">
    <property type="entry name" value="Ribulose-phoshate binding barrel"/>
    <property type="match status" value="1"/>
</dbReference>